<name>A0A433J8W8_9PROT</name>
<protein>
    <submittedName>
        <fullName evidence="2">DUF192 domain-containing protein</fullName>
    </submittedName>
</protein>
<evidence type="ECO:0000313" key="3">
    <source>
        <dbReference type="Proteomes" id="UP000280346"/>
    </source>
</evidence>
<dbReference type="Proteomes" id="UP000280346">
    <property type="component" value="Unassembled WGS sequence"/>
</dbReference>
<dbReference type="AlphaFoldDB" id="A0A433J8W8"/>
<dbReference type="InterPro" id="IPR003795">
    <property type="entry name" value="DUF192"/>
</dbReference>
<evidence type="ECO:0000313" key="2">
    <source>
        <dbReference type="EMBL" id="RUQ70739.1"/>
    </source>
</evidence>
<reference evidence="2 3" key="1">
    <citation type="submission" date="2018-12" db="EMBL/GenBank/DDBJ databases">
        <authorList>
            <person name="Yang Y."/>
        </authorList>
    </citation>
    <scope>NUCLEOTIDE SEQUENCE [LARGE SCALE GENOMIC DNA]</scope>
    <source>
        <strain evidence="2 3">GSF71</strain>
    </source>
</reference>
<dbReference type="PANTHER" id="PTHR37953:SF1">
    <property type="entry name" value="UPF0127 PROTEIN MJ1496"/>
    <property type="match status" value="1"/>
</dbReference>
<feature type="chain" id="PRO_5019252144" evidence="1">
    <location>
        <begin position="25"/>
        <end position="155"/>
    </location>
</feature>
<proteinExistence type="predicted"/>
<comment type="caution">
    <text evidence="2">The sequence shown here is derived from an EMBL/GenBank/DDBJ whole genome shotgun (WGS) entry which is preliminary data.</text>
</comment>
<dbReference type="InterPro" id="IPR038695">
    <property type="entry name" value="Saro_0823-like_sf"/>
</dbReference>
<keyword evidence="1" id="KW-0732">Signal</keyword>
<accession>A0A433J8W8</accession>
<dbReference type="PANTHER" id="PTHR37953">
    <property type="entry name" value="UPF0127 PROTEIN MJ1496"/>
    <property type="match status" value="1"/>
</dbReference>
<sequence>MAGWVLRGVAAVFLLLAAALPAGALESFQKSSLSIETASGGRYRFDIELAETMAQQAQGLMFRESMAADAGMLFIYDSVRPASFWMKNTLIPLDMLFIGPDGRIVNIHERAVPQSLDSVNSAGPVKAILELNGGMSARLGIRPGDRVRHETFGTK</sequence>
<keyword evidence="3" id="KW-1185">Reference proteome</keyword>
<gene>
    <name evidence="2" type="ORF">EJ913_13315</name>
</gene>
<dbReference type="RefSeq" id="WP_126998571.1">
    <property type="nucleotide sequence ID" value="NZ_CP173191.1"/>
</dbReference>
<feature type="signal peptide" evidence="1">
    <location>
        <begin position="1"/>
        <end position="24"/>
    </location>
</feature>
<dbReference type="Pfam" id="PF02643">
    <property type="entry name" value="DUF192"/>
    <property type="match status" value="1"/>
</dbReference>
<organism evidence="2 3">
    <name type="scientific">Azospirillum doebereinerae</name>
    <dbReference type="NCBI Taxonomy" id="92933"/>
    <lineage>
        <taxon>Bacteria</taxon>
        <taxon>Pseudomonadati</taxon>
        <taxon>Pseudomonadota</taxon>
        <taxon>Alphaproteobacteria</taxon>
        <taxon>Rhodospirillales</taxon>
        <taxon>Azospirillaceae</taxon>
        <taxon>Azospirillum</taxon>
    </lineage>
</organism>
<evidence type="ECO:0000256" key="1">
    <source>
        <dbReference type="SAM" id="SignalP"/>
    </source>
</evidence>
<dbReference type="EMBL" id="RZIJ01000009">
    <property type="protein sequence ID" value="RUQ70739.1"/>
    <property type="molecule type" value="Genomic_DNA"/>
</dbReference>
<dbReference type="OrthoDB" id="9808290at2"/>
<dbReference type="Gene3D" id="2.60.120.1140">
    <property type="entry name" value="Protein of unknown function DUF192"/>
    <property type="match status" value="1"/>
</dbReference>